<evidence type="ECO:0000256" key="16">
    <source>
        <dbReference type="SAM" id="MobiDB-lite"/>
    </source>
</evidence>
<dbReference type="InterPro" id="IPR038593">
    <property type="entry name" value="RNA_pol_Rpb1_7_sf"/>
</dbReference>
<dbReference type="PROSITE" id="PS00115">
    <property type="entry name" value="RNA_POL_II_REPEAT"/>
    <property type="match status" value="4"/>
</dbReference>
<reference evidence="18" key="1">
    <citation type="submission" date="2021-03" db="EMBL/GenBank/DDBJ databases">
        <authorList>
            <person name="Tagirdzhanova G."/>
        </authorList>
    </citation>
    <scope>NUCLEOTIDE SEQUENCE</scope>
</reference>
<dbReference type="FunFam" id="4.10.860.120:FF:000003">
    <property type="entry name" value="DNA-directed RNA polymerase subunit"/>
    <property type="match status" value="1"/>
</dbReference>
<dbReference type="InterPro" id="IPR044893">
    <property type="entry name" value="RNA_pol_Rpb1_clamp_domain"/>
</dbReference>
<dbReference type="Pfam" id="PF04997">
    <property type="entry name" value="RNA_pol_Rpb1_1"/>
    <property type="match status" value="1"/>
</dbReference>
<evidence type="ECO:0000256" key="14">
    <source>
        <dbReference type="ARBA" id="ARBA00048552"/>
    </source>
</evidence>
<feature type="region of interest" description="Disordered" evidence="16">
    <location>
        <begin position="152"/>
        <end position="178"/>
    </location>
</feature>
<proteinExistence type="inferred from homology"/>
<dbReference type="Pfam" id="PF05001">
    <property type="entry name" value="RNA_pol_Rpb1_R"/>
    <property type="match status" value="5"/>
</dbReference>
<dbReference type="InterPro" id="IPR042102">
    <property type="entry name" value="RNA_pol_Rpb1_3_sf"/>
</dbReference>
<dbReference type="InterPro" id="IPR007081">
    <property type="entry name" value="RNA_pol_Rpb1_5"/>
</dbReference>
<dbReference type="Gene3D" id="1.10.274.100">
    <property type="entry name" value="RNA polymerase Rpb1, domain 3"/>
    <property type="match status" value="1"/>
</dbReference>
<dbReference type="InterPro" id="IPR007073">
    <property type="entry name" value="RNA_pol_Rpb1_7"/>
</dbReference>
<dbReference type="EC" id="2.7.7.6" evidence="15"/>
<comment type="caution">
    <text evidence="18">The sequence shown here is derived from an EMBL/GenBank/DDBJ whole genome shotgun (WGS) entry which is preliminary data.</text>
</comment>
<sequence>MSNLRFQYSSAPLRTIQEVQFGLLSPEEIKNMSVCHIEYPETMDEARLKPRERGLNDPKLGTINKLYKCATCDENMDECPGHFGHIELASPVFHVGFMTKIKKLLEAVCHNCGKILSDESDPEFAHAVRVLYGKKRFDALWRICNKKKICEQSPPPDNDEMNEKKGLPRHDHGGCGNVQPSIRRKGLQLIGTYTARKGEDDEGPAQNETRPITPAMALNIFKHISVQDVQTLGLSNDYARPEWMIIQVLPVPPPPVRPSISVDGSGTGMQSEDDLTYKLGDIIRASGNVARCESEGAPGHVLAEFEQLLQFHVATYMDNDIAGQPQALQKSGRPIKSIRARLKGKEGRLRGNLMGKRVDFSARTVITGDPNLSLDEVGVPRSIAKTLTYPETVTPWNIERLHELVKNGPNVHPGAKYIIRDTGDRIDLRHNKRLGEIHLQYGWKVERHIINGDYIIFNRQPSLHKASMMGHRVRVMPYSTFRLNLSVTSPYNADFDGDEMNLHVPQSEETRSEVANLCWVPRQILSPAKNGPLMGIVQDSLCGFYKMTRKDVYLNYEDVMNILLWVPDWDGTIPQPAIIKPIPKWTGKQMISLILPEGLSLHRVDGGKREAGFFPLTDVHVLIQNGELIFGQMTKAVVGASGGGVVHVTTAEFGLEAALKFFKGSQVVINYWLLHNGFSVGIGDTIPDKSTVDAIGEIFTSKKEKVKEITAMAQANELEPLPGMTVRETFESLVAKELNDARNESGSTVVKRLKDMNNTLAMSNSGSKGSQINIAQMSAAVGQQNVEGKRIPFGFAYRSLPHFTKDDYSPESGGFIENSYLRGLTPTEFYFHAMSGREGLIDTAVKTAETGYIQRRLVKSMEDLIVKYDGTVRNSLGDIVQFVYGEDGMDGSHAENQSLDFLKPSHDVFEKQYHIDLSRADTGLRHDLIEDQGIFNADSDVQDLFDSEFQKIEEARLYLRKSRGSEERLPIPVNIARIIETAKRIFKIRPGNRSDLQPAEVIPAVDALLDRLVVVNGNDPISIEAQHNATLILKAHLRSRLAFKRLVNEHNLNKLSFQHVLGEIENRFCRALVNPGEMIGVIAAQSIGEPATQMTLNTFHNTGIGSKNVTKGVPRMKEILNCATQLKTPGMKVYQLQQHKNSQESCKKLRSKVELTTLRSVTEKTEIFYDPKELETEGQETAIAADEDMVSSYWIIPEDNGISLDRQSRWLLRITLSRRMLLDKGLTIQDVASKIKENYAQDMAIIFSDNNADDLIIRCRMIRDDKADDDEGDNEEDVILKQLETHLLDTLILRGVKGISRCFLQQEMVLHEYPDGTLVKSNQDPNCSEWFLDTTGTELQDVLEIPGVDATRTTSNSFLQVFRVMGIEAARNSILDELSSILTEGAYCNFRHVAILADIMTQRGTVIPITRFGINRADTGALMRCSFEETVEILLDAAAMGELDDCRGVSENVMLGQLAPMGTGEMDILLDQKMLNTVVSDNARLGIMQGLGVKGSGMIEGAATPYEAGSDLYNGGYLGSPDHGTSFSPIVNSGAESPGGFHTDYSRTPSGYGFGGASPFGSTSPATGGYSPASPFNAGATSPGYSPQSPGFSLTSPGFGGASPAFAAVSPGFSPASPAYTPTSPDYTPTSPNMYGGRGSGASPTSPSYTPTSPGYSPTSPTYGASATPASPNYSPASPAYSPTSPNVHQRNSPSSPLYTPTSPAFGGGPGQRRFSPTSPANYSPTSPANYSPTSPTSYSPTSPAGYSPTSPVGHYSPSSPKFEGTPASPPQ</sequence>
<evidence type="ECO:0000256" key="1">
    <source>
        <dbReference type="ARBA" id="ARBA00004123"/>
    </source>
</evidence>
<keyword evidence="10" id="KW-0460">Magnesium</keyword>
<keyword evidence="4" id="KW-0597">Phosphoprotein</keyword>
<feature type="compositionally biased region" description="Low complexity" evidence="16">
    <location>
        <begin position="1620"/>
        <end position="1632"/>
    </location>
</feature>
<dbReference type="Gene3D" id="2.40.40.20">
    <property type="match status" value="1"/>
</dbReference>
<evidence type="ECO:0000256" key="7">
    <source>
        <dbReference type="ARBA" id="ARBA00022723"/>
    </source>
</evidence>
<dbReference type="FunFam" id="1.10.150.390:FF:000001">
    <property type="entry name" value="DNA-directed RNA polymerase subunit"/>
    <property type="match status" value="1"/>
</dbReference>
<dbReference type="CDD" id="cd02584">
    <property type="entry name" value="RNAP_II_Rpb1_C"/>
    <property type="match status" value="1"/>
</dbReference>
<dbReference type="GO" id="GO:0006368">
    <property type="term" value="P:transcription elongation by RNA polymerase II"/>
    <property type="evidence" value="ECO:0007669"/>
    <property type="project" value="UniProtKB-ARBA"/>
</dbReference>
<keyword evidence="3 15" id="KW-0240">DNA-directed RNA polymerase</keyword>
<dbReference type="NCBIfam" id="NF006336">
    <property type="entry name" value="PRK08566.1"/>
    <property type="match status" value="1"/>
</dbReference>
<dbReference type="Pfam" id="PF04992">
    <property type="entry name" value="RNA_pol_Rpb1_6"/>
    <property type="match status" value="1"/>
</dbReference>
<keyword evidence="9" id="KW-0862">Zinc</keyword>
<organism evidence="18 19">
    <name type="scientific">Gomphillus americanus</name>
    <dbReference type="NCBI Taxonomy" id="1940652"/>
    <lineage>
        <taxon>Eukaryota</taxon>
        <taxon>Fungi</taxon>
        <taxon>Dikarya</taxon>
        <taxon>Ascomycota</taxon>
        <taxon>Pezizomycotina</taxon>
        <taxon>Lecanoromycetes</taxon>
        <taxon>OSLEUM clade</taxon>
        <taxon>Ostropomycetidae</taxon>
        <taxon>Ostropales</taxon>
        <taxon>Graphidaceae</taxon>
        <taxon>Gomphilloideae</taxon>
        <taxon>Gomphillus</taxon>
    </lineage>
</organism>
<keyword evidence="6 15" id="KW-0548">Nucleotidyltransferase</keyword>
<dbReference type="InterPro" id="IPR007066">
    <property type="entry name" value="RNA_pol_Rpb1_3"/>
</dbReference>
<gene>
    <name evidence="18" type="ORF">GOMPHAMPRED_001998</name>
</gene>
<dbReference type="InterPro" id="IPR045867">
    <property type="entry name" value="DNA-dir_RpoC_beta_prime"/>
</dbReference>
<comment type="similarity">
    <text evidence="2 15">Belongs to the RNA polymerase beta' chain family.</text>
</comment>
<keyword evidence="12 15" id="KW-0804">Transcription</keyword>
<dbReference type="InterPro" id="IPR007083">
    <property type="entry name" value="RNA_pol_Rpb1_4"/>
</dbReference>
<comment type="subcellular location">
    <subcellularLocation>
        <location evidence="1">Nucleus</location>
    </subcellularLocation>
</comment>
<feature type="region of interest" description="Disordered" evidence="16">
    <location>
        <begin position="1620"/>
        <end position="1772"/>
    </location>
</feature>
<dbReference type="Gene3D" id="3.30.1360.140">
    <property type="match status" value="1"/>
</dbReference>
<dbReference type="Gene3D" id="3.30.1490.180">
    <property type="entry name" value="RNA polymerase ii"/>
    <property type="match status" value="1"/>
</dbReference>
<dbReference type="CDD" id="cd02733">
    <property type="entry name" value="RNAP_II_RPB1_N"/>
    <property type="match status" value="1"/>
</dbReference>
<dbReference type="Gene3D" id="1.10.132.30">
    <property type="match status" value="1"/>
</dbReference>
<dbReference type="Pfam" id="PF04983">
    <property type="entry name" value="RNA_pol_Rpb1_3"/>
    <property type="match status" value="1"/>
</dbReference>
<keyword evidence="19" id="KW-1185">Reference proteome</keyword>
<evidence type="ECO:0000256" key="4">
    <source>
        <dbReference type="ARBA" id="ARBA00022553"/>
    </source>
</evidence>
<dbReference type="GO" id="GO:0005665">
    <property type="term" value="C:RNA polymerase II, core complex"/>
    <property type="evidence" value="ECO:0007669"/>
    <property type="project" value="TreeGrafter"/>
</dbReference>
<evidence type="ECO:0000256" key="3">
    <source>
        <dbReference type="ARBA" id="ARBA00022478"/>
    </source>
</evidence>
<dbReference type="FunFam" id="1.10.132.30:FF:000001">
    <property type="entry name" value="DNA-directed RNA polymerase subunit"/>
    <property type="match status" value="1"/>
</dbReference>
<dbReference type="Proteomes" id="UP000664169">
    <property type="component" value="Unassembled WGS sequence"/>
</dbReference>
<name>A0A8H3IGQ0_9LECA</name>
<evidence type="ECO:0000256" key="15">
    <source>
        <dbReference type="RuleBase" id="RU004279"/>
    </source>
</evidence>
<evidence type="ECO:0000256" key="8">
    <source>
        <dbReference type="ARBA" id="ARBA00022737"/>
    </source>
</evidence>
<dbReference type="PANTHER" id="PTHR19376">
    <property type="entry name" value="DNA-DIRECTED RNA POLYMERASE"/>
    <property type="match status" value="1"/>
</dbReference>
<dbReference type="GO" id="GO:0003899">
    <property type="term" value="F:DNA-directed RNA polymerase activity"/>
    <property type="evidence" value="ECO:0007669"/>
    <property type="project" value="UniProtKB-EC"/>
</dbReference>
<evidence type="ECO:0000256" key="12">
    <source>
        <dbReference type="ARBA" id="ARBA00023163"/>
    </source>
</evidence>
<evidence type="ECO:0000256" key="13">
    <source>
        <dbReference type="ARBA" id="ARBA00023242"/>
    </source>
</evidence>
<dbReference type="Gene3D" id="6.20.50.80">
    <property type="match status" value="1"/>
</dbReference>
<dbReference type="Pfam" id="PF00623">
    <property type="entry name" value="RNA_pol_Rpb1_2"/>
    <property type="match status" value="1"/>
</dbReference>
<dbReference type="OrthoDB" id="270392at2759"/>
<evidence type="ECO:0000256" key="9">
    <source>
        <dbReference type="ARBA" id="ARBA00022833"/>
    </source>
</evidence>
<dbReference type="EMBL" id="CAJPDQ010000015">
    <property type="protein sequence ID" value="CAF9920170.1"/>
    <property type="molecule type" value="Genomic_DNA"/>
</dbReference>
<evidence type="ECO:0000256" key="2">
    <source>
        <dbReference type="ARBA" id="ARBA00006460"/>
    </source>
</evidence>
<dbReference type="Gene3D" id="6.10.250.2940">
    <property type="match status" value="1"/>
</dbReference>
<dbReference type="FunFam" id="1.10.274.100:FF:000001">
    <property type="entry name" value="DNA-directed RNA polymerase subunit"/>
    <property type="match status" value="1"/>
</dbReference>
<dbReference type="FunFam" id="2.40.40.20:FF:000019">
    <property type="entry name" value="DNA-directed RNA polymerase II subunit RPB1"/>
    <property type="match status" value="1"/>
</dbReference>
<comment type="function">
    <text evidence="15">DNA-dependent RNA polymerase catalyzes the transcription of DNA into RNA using the four ribonucleoside triphosphates as substrates.</text>
</comment>
<dbReference type="InterPro" id="IPR000722">
    <property type="entry name" value="RNA_pol_asu"/>
</dbReference>
<dbReference type="Pfam" id="PF05000">
    <property type="entry name" value="RNA_pol_Rpb1_4"/>
    <property type="match status" value="1"/>
</dbReference>
<dbReference type="InterPro" id="IPR007080">
    <property type="entry name" value="RNA_pol_Rpb1_1"/>
</dbReference>
<dbReference type="Pfam" id="PF04998">
    <property type="entry name" value="RNA_pol_Rpb1_5"/>
    <property type="match status" value="1"/>
</dbReference>
<dbReference type="Gene3D" id="1.10.150.390">
    <property type="match status" value="1"/>
</dbReference>
<evidence type="ECO:0000313" key="18">
    <source>
        <dbReference type="EMBL" id="CAF9920170.1"/>
    </source>
</evidence>
<feature type="compositionally biased region" description="Low complexity" evidence="16">
    <location>
        <begin position="1641"/>
        <end position="1704"/>
    </location>
</feature>
<dbReference type="InterPro" id="IPR007075">
    <property type="entry name" value="RNA_pol_Rpb1_6"/>
</dbReference>
<evidence type="ECO:0000256" key="11">
    <source>
        <dbReference type="ARBA" id="ARBA00023125"/>
    </source>
</evidence>
<dbReference type="SMART" id="SM00663">
    <property type="entry name" value="RPOLA_N"/>
    <property type="match status" value="1"/>
</dbReference>
<comment type="catalytic activity">
    <reaction evidence="14 15">
        <text>RNA(n) + a ribonucleoside 5'-triphosphate = RNA(n+1) + diphosphate</text>
        <dbReference type="Rhea" id="RHEA:21248"/>
        <dbReference type="Rhea" id="RHEA-COMP:14527"/>
        <dbReference type="Rhea" id="RHEA-COMP:17342"/>
        <dbReference type="ChEBI" id="CHEBI:33019"/>
        <dbReference type="ChEBI" id="CHEBI:61557"/>
        <dbReference type="ChEBI" id="CHEBI:140395"/>
        <dbReference type="EC" id="2.7.7.6"/>
    </reaction>
</comment>
<feature type="domain" description="RNA polymerase N-terminal" evidence="17">
    <location>
        <begin position="242"/>
        <end position="548"/>
    </location>
</feature>
<keyword evidence="11" id="KW-0238">DNA-binding</keyword>
<dbReference type="GO" id="GO:0006367">
    <property type="term" value="P:transcription initiation at RNA polymerase II promoter"/>
    <property type="evidence" value="ECO:0007669"/>
    <property type="project" value="UniProtKB-ARBA"/>
</dbReference>
<evidence type="ECO:0000256" key="6">
    <source>
        <dbReference type="ARBA" id="ARBA00022695"/>
    </source>
</evidence>
<evidence type="ECO:0000256" key="5">
    <source>
        <dbReference type="ARBA" id="ARBA00022679"/>
    </source>
</evidence>
<protein>
    <recommendedName>
        <fullName evidence="15">DNA-directed RNA polymerase subunit</fullName>
        <ecNumber evidence="15">2.7.7.6</ecNumber>
    </recommendedName>
</protein>
<dbReference type="FunFam" id="3.30.1490.180:FF:000001">
    <property type="entry name" value="DNA-directed RNA polymerase subunit"/>
    <property type="match status" value="1"/>
</dbReference>
<dbReference type="PANTHER" id="PTHR19376:SF37">
    <property type="entry name" value="DNA-DIRECTED RNA POLYMERASE II SUBUNIT RPB1"/>
    <property type="match status" value="1"/>
</dbReference>
<dbReference type="InterPro" id="IPR000684">
    <property type="entry name" value="RNA_pol_II_repeat_euk"/>
</dbReference>
<feature type="compositionally biased region" description="Low complexity" evidence="16">
    <location>
        <begin position="1722"/>
        <end position="1752"/>
    </location>
</feature>
<dbReference type="InterPro" id="IPR038120">
    <property type="entry name" value="Rpb1_funnel_sf"/>
</dbReference>
<evidence type="ECO:0000313" key="19">
    <source>
        <dbReference type="Proteomes" id="UP000664169"/>
    </source>
</evidence>
<dbReference type="GO" id="GO:0046872">
    <property type="term" value="F:metal ion binding"/>
    <property type="evidence" value="ECO:0007669"/>
    <property type="project" value="UniProtKB-KW"/>
</dbReference>
<dbReference type="SUPFAM" id="SSF64484">
    <property type="entry name" value="beta and beta-prime subunits of DNA dependent RNA-polymerase"/>
    <property type="match status" value="1"/>
</dbReference>
<dbReference type="InterPro" id="IPR006592">
    <property type="entry name" value="RNA_pol_N"/>
</dbReference>
<evidence type="ECO:0000259" key="17">
    <source>
        <dbReference type="SMART" id="SM00663"/>
    </source>
</evidence>
<evidence type="ECO:0000256" key="10">
    <source>
        <dbReference type="ARBA" id="ARBA00022842"/>
    </source>
</evidence>
<feature type="compositionally biased region" description="Basic and acidic residues" evidence="16">
    <location>
        <begin position="161"/>
        <end position="173"/>
    </location>
</feature>
<dbReference type="Gene3D" id="4.10.860.120">
    <property type="entry name" value="RNA polymerase II, clamp domain"/>
    <property type="match status" value="1"/>
</dbReference>
<accession>A0A8H3IGQ0</accession>
<keyword evidence="7" id="KW-0479">Metal-binding</keyword>
<keyword evidence="13" id="KW-0539">Nucleus</keyword>
<dbReference type="GO" id="GO:0003677">
    <property type="term" value="F:DNA binding"/>
    <property type="evidence" value="ECO:0007669"/>
    <property type="project" value="UniProtKB-KW"/>
</dbReference>
<keyword evidence="5 15" id="KW-0808">Transferase</keyword>
<dbReference type="Pfam" id="PF04990">
    <property type="entry name" value="RNA_pol_Rpb1_7"/>
    <property type="match status" value="1"/>
</dbReference>
<keyword evidence="8" id="KW-0677">Repeat</keyword>